<dbReference type="Gene3D" id="1.20.1290.10">
    <property type="entry name" value="AhpD-like"/>
    <property type="match status" value="1"/>
</dbReference>
<gene>
    <name evidence="2" type="ORF">LSG31_19520</name>
</gene>
<evidence type="ECO:0000259" key="1">
    <source>
        <dbReference type="Pfam" id="PF02627"/>
    </source>
</evidence>
<dbReference type="InterPro" id="IPR003779">
    <property type="entry name" value="CMD-like"/>
</dbReference>
<evidence type="ECO:0000313" key="2">
    <source>
        <dbReference type="EMBL" id="UOF90030.1"/>
    </source>
</evidence>
<name>A0ABY4CQB2_9BACL</name>
<dbReference type="RefSeq" id="WP_347436723.1">
    <property type="nucleotide sequence ID" value="NZ_CP089291.1"/>
</dbReference>
<proteinExistence type="predicted"/>
<protein>
    <recommendedName>
        <fullName evidence="1">Carboxymuconolactone decarboxylase-like domain-containing protein</fullName>
    </recommendedName>
</protein>
<sequence length="91" mass="9793">MENTTTHMLKVAVALALQHPASLETSIREAKQNGVTEEEFQQIFSIVRTQKLSAALQVDAMAEELIKEKQVELNVLASGDGACCCGPDGCC</sequence>
<dbReference type="InterPro" id="IPR029032">
    <property type="entry name" value="AhpD-like"/>
</dbReference>
<dbReference type="SUPFAM" id="SSF69118">
    <property type="entry name" value="AhpD-like"/>
    <property type="match status" value="1"/>
</dbReference>
<dbReference type="Pfam" id="PF02627">
    <property type="entry name" value="CMD"/>
    <property type="match status" value="1"/>
</dbReference>
<keyword evidence="3" id="KW-1185">Reference proteome</keyword>
<dbReference type="EMBL" id="CP089291">
    <property type="protein sequence ID" value="UOF90030.1"/>
    <property type="molecule type" value="Genomic_DNA"/>
</dbReference>
<feature type="domain" description="Carboxymuconolactone decarboxylase-like" evidence="1">
    <location>
        <begin position="4"/>
        <end position="56"/>
    </location>
</feature>
<dbReference type="Proteomes" id="UP000830167">
    <property type="component" value="Chromosome"/>
</dbReference>
<organism evidence="2 3">
    <name type="scientific">Fodinisporobacter ferrooxydans</name>
    <dbReference type="NCBI Taxonomy" id="2901836"/>
    <lineage>
        <taxon>Bacteria</taxon>
        <taxon>Bacillati</taxon>
        <taxon>Bacillota</taxon>
        <taxon>Bacilli</taxon>
        <taxon>Bacillales</taxon>
        <taxon>Alicyclobacillaceae</taxon>
        <taxon>Fodinisporobacter</taxon>
    </lineage>
</organism>
<evidence type="ECO:0000313" key="3">
    <source>
        <dbReference type="Proteomes" id="UP000830167"/>
    </source>
</evidence>
<reference evidence="2" key="1">
    <citation type="submission" date="2021-12" db="EMBL/GenBank/DDBJ databases">
        <title>Alicyclobacillaceae gen. nov., sp. nov., isolated from chalcocite enrichment system.</title>
        <authorList>
            <person name="Jiang Z."/>
        </authorList>
    </citation>
    <scope>NUCLEOTIDE SEQUENCE</scope>
    <source>
        <strain evidence="2">MYW30-H2</strain>
    </source>
</reference>
<accession>A0ABY4CQB2</accession>